<proteinExistence type="predicted"/>
<reference evidence="2 3" key="1">
    <citation type="journal article" date="2011" name="Front. Microbiol.">
        <title>Genomic signatures of strain selection and enhancement in Bacillus atrophaeus var. globigii, a historical biowarfare simulant.</title>
        <authorList>
            <person name="Gibbons H.S."/>
            <person name="Broomall S.M."/>
            <person name="McNew L.A."/>
            <person name="Daligault H."/>
            <person name="Chapman C."/>
            <person name="Bruce D."/>
            <person name="Karavis M."/>
            <person name="Krepps M."/>
            <person name="McGregor P.A."/>
            <person name="Hong C."/>
            <person name="Park K.H."/>
            <person name="Akmal A."/>
            <person name="Feldman A."/>
            <person name="Lin J.S."/>
            <person name="Chang W.E."/>
            <person name="Higgs B.W."/>
            <person name="Demirev P."/>
            <person name="Lindquist J."/>
            <person name="Liem A."/>
            <person name="Fochler E."/>
            <person name="Read T.D."/>
            <person name="Tapia R."/>
            <person name="Johnson S."/>
            <person name="Bishop-Lilly K.A."/>
            <person name="Detter C."/>
            <person name="Han C."/>
            <person name="Sozhamannan S."/>
            <person name="Rosenzweig C.N."/>
            <person name="Skowronski E.W."/>
        </authorList>
    </citation>
    <scope>NUCLEOTIDE SEQUENCE [LARGE SCALE GENOMIC DNA]</scope>
    <source>
        <strain evidence="2 3">1942</strain>
    </source>
</reference>
<keyword evidence="3" id="KW-1185">Reference proteome</keyword>
<gene>
    <name evidence="2" type="ordered locus">BATR1942_12425</name>
</gene>
<dbReference type="GeneID" id="92913806"/>
<dbReference type="Proteomes" id="UP000006867">
    <property type="component" value="Chromosome"/>
</dbReference>
<accession>A0ABM5M078</accession>
<keyword evidence="1" id="KW-0472">Membrane</keyword>
<keyword evidence="1" id="KW-0812">Transmembrane</keyword>
<evidence type="ECO:0000313" key="2">
    <source>
        <dbReference type="EMBL" id="ADP33416.1"/>
    </source>
</evidence>
<sequence length="100" mass="11249">MLVFVFLIVLSACFYVYFKVKGVRAKRPLEKEFFSAKSSMSLGSLVLFYGINQMILFHSVLTLVIGGIFILVGAGSLWAGYKAYKHYVPLHAKEAERDHA</sequence>
<organism evidence="2 3">
    <name type="scientific">Bacillus atrophaeus (strain 1942)</name>
    <dbReference type="NCBI Taxonomy" id="720555"/>
    <lineage>
        <taxon>Bacteria</taxon>
        <taxon>Bacillati</taxon>
        <taxon>Bacillota</taxon>
        <taxon>Bacilli</taxon>
        <taxon>Bacillales</taxon>
        <taxon>Bacillaceae</taxon>
        <taxon>Bacillus</taxon>
    </lineage>
</organism>
<dbReference type="InterPro" id="IPR025618">
    <property type="entry name" value="YtpI"/>
</dbReference>
<evidence type="ECO:0008006" key="4">
    <source>
        <dbReference type="Google" id="ProtNLM"/>
    </source>
</evidence>
<keyword evidence="1" id="KW-1133">Transmembrane helix</keyword>
<dbReference type="Pfam" id="PF14007">
    <property type="entry name" value="YtpI"/>
    <property type="match status" value="1"/>
</dbReference>
<evidence type="ECO:0000313" key="3">
    <source>
        <dbReference type="Proteomes" id="UP000006867"/>
    </source>
</evidence>
<name>A0ABM5M078_BACA1</name>
<feature type="transmembrane region" description="Helical" evidence="1">
    <location>
        <begin position="60"/>
        <end position="81"/>
    </location>
</feature>
<dbReference type="RefSeq" id="WP_003325095.1">
    <property type="nucleotide sequence ID" value="NC_014639.1"/>
</dbReference>
<evidence type="ECO:0000256" key="1">
    <source>
        <dbReference type="SAM" id="Phobius"/>
    </source>
</evidence>
<dbReference type="EMBL" id="CP002207">
    <property type="protein sequence ID" value="ADP33416.1"/>
    <property type="molecule type" value="Genomic_DNA"/>
</dbReference>
<protein>
    <recommendedName>
        <fullName evidence="4">YtpI family protein</fullName>
    </recommendedName>
</protein>